<dbReference type="GO" id="GO:0003677">
    <property type="term" value="F:DNA binding"/>
    <property type="evidence" value="ECO:0007669"/>
    <property type="project" value="InterPro"/>
</dbReference>
<sequence>MLREHQVADLIGRIYDAALDASLWPSVLLDLVKLTKSHTGNFAVLDLTTKATQPIAALDMPAKCFSDYEKYFWQKDIWTPKPDAFDVGVVYTSQQHVSDQELARSEFYHDWMKPIGLFHGLGGIPLVEDHKMFLAGMHRPLRSGRPYRAADVREVQRLFPHLKRAFQIHRRLDGLTAERDTLAEAADRLPRGVFAVAADGRLLWVNRLGEALCREADGFTIQRGCLATALPGETGRLRQLLHHCQQTGTGAGLGSGGAMLVSRPSGLRPYIALVSPLRAGRGRLDDRLPAAVVFVADPERMPGVSIDRLTKLYGLTRAEAELALQLAGGLDLRDIASAMGKTLNTLRTQLKQVFQKTGTARQAELVRLVMQTDGVSSQPGLRRNGHVRA</sequence>
<dbReference type="KEGG" id="nmv:NITMOv2_4123"/>
<dbReference type="InterPro" id="IPR000792">
    <property type="entry name" value="Tscrpt_reg_LuxR_C"/>
</dbReference>
<dbReference type="PATRIC" id="fig|42253.5.peg.4071"/>
<accession>A0A0K2GHS7</accession>
<name>A0A0K2GHS7_NITMO</name>
<dbReference type="AlphaFoldDB" id="A0A0K2GHS7"/>
<dbReference type="InterPro" id="IPR036388">
    <property type="entry name" value="WH-like_DNA-bd_sf"/>
</dbReference>
<dbReference type="SUPFAM" id="SSF46894">
    <property type="entry name" value="C-terminal effector domain of the bipartite response regulators"/>
    <property type="match status" value="1"/>
</dbReference>
<dbReference type="InterPro" id="IPR035965">
    <property type="entry name" value="PAS-like_dom_sf"/>
</dbReference>
<dbReference type="SMART" id="SM00421">
    <property type="entry name" value="HTH_LUXR"/>
    <property type="match status" value="1"/>
</dbReference>
<organism evidence="2 3">
    <name type="scientific">Nitrospira moscoviensis</name>
    <dbReference type="NCBI Taxonomy" id="42253"/>
    <lineage>
        <taxon>Bacteria</taxon>
        <taxon>Pseudomonadati</taxon>
        <taxon>Nitrospirota</taxon>
        <taxon>Nitrospiria</taxon>
        <taxon>Nitrospirales</taxon>
        <taxon>Nitrospiraceae</taxon>
        <taxon>Nitrospira</taxon>
    </lineage>
</organism>
<keyword evidence="3" id="KW-1185">Reference proteome</keyword>
<protein>
    <submittedName>
        <fullName evidence="2">Putative Transcriptional regulator, LuxR family protein</fullName>
    </submittedName>
</protein>
<dbReference type="Gene3D" id="1.10.10.10">
    <property type="entry name" value="Winged helix-like DNA-binding domain superfamily/Winged helix DNA-binding domain"/>
    <property type="match status" value="1"/>
</dbReference>
<evidence type="ECO:0000313" key="2">
    <source>
        <dbReference type="EMBL" id="ALA60505.1"/>
    </source>
</evidence>
<dbReference type="STRING" id="42253.NITMOv2_4123"/>
<dbReference type="InterPro" id="IPR016032">
    <property type="entry name" value="Sig_transdc_resp-reg_C-effctor"/>
</dbReference>
<gene>
    <name evidence="2" type="ORF">NITMOv2_4123</name>
</gene>
<evidence type="ECO:0000313" key="3">
    <source>
        <dbReference type="Proteomes" id="UP000069205"/>
    </source>
</evidence>
<feature type="domain" description="HTH luxR-type" evidence="1">
    <location>
        <begin position="312"/>
        <end position="369"/>
    </location>
</feature>
<dbReference type="RefSeq" id="WP_053381355.1">
    <property type="nucleotide sequence ID" value="NZ_CP011801.1"/>
</dbReference>
<dbReference type="OrthoDB" id="4457864at2"/>
<dbReference type="EMBL" id="CP011801">
    <property type="protein sequence ID" value="ALA60505.1"/>
    <property type="molecule type" value="Genomic_DNA"/>
</dbReference>
<dbReference type="Proteomes" id="UP000069205">
    <property type="component" value="Chromosome"/>
</dbReference>
<dbReference type="GO" id="GO:0006355">
    <property type="term" value="P:regulation of DNA-templated transcription"/>
    <property type="evidence" value="ECO:0007669"/>
    <property type="project" value="InterPro"/>
</dbReference>
<proteinExistence type="predicted"/>
<reference evidence="2 3" key="1">
    <citation type="journal article" date="2015" name="Proc. Natl. Acad. Sci. U.S.A.">
        <title>Expanded metabolic versatility of ubiquitous nitrite-oxidizing bacteria from the genus Nitrospira.</title>
        <authorList>
            <person name="Koch H."/>
            <person name="Lucker S."/>
            <person name="Albertsen M."/>
            <person name="Kitzinger K."/>
            <person name="Herbold C."/>
            <person name="Spieck E."/>
            <person name="Nielsen P.H."/>
            <person name="Wagner M."/>
            <person name="Daims H."/>
        </authorList>
    </citation>
    <scope>NUCLEOTIDE SEQUENCE [LARGE SCALE GENOMIC DNA]</scope>
    <source>
        <strain evidence="2 3">NSP M-1</strain>
    </source>
</reference>
<dbReference type="SUPFAM" id="SSF55785">
    <property type="entry name" value="PYP-like sensor domain (PAS domain)"/>
    <property type="match status" value="1"/>
</dbReference>
<evidence type="ECO:0000259" key="1">
    <source>
        <dbReference type="SMART" id="SM00421"/>
    </source>
</evidence>